<dbReference type="Gene3D" id="3.20.20.80">
    <property type="entry name" value="Glycosidases"/>
    <property type="match status" value="2"/>
</dbReference>
<accession>A0A2P6VHX4</accession>
<keyword evidence="5" id="KW-0325">Glycoprotein</keyword>
<feature type="chain" id="PRO_5015162565" description="beta-N-acetylhexosaminidase" evidence="9">
    <location>
        <begin position="36"/>
        <end position="725"/>
    </location>
</feature>
<evidence type="ECO:0000256" key="7">
    <source>
        <dbReference type="PIRSR" id="PIRSR625705-1"/>
    </source>
</evidence>
<feature type="region of interest" description="Disordered" evidence="8">
    <location>
        <begin position="523"/>
        <end position="551"/>
    </location>
</feature>
<feature type="region of interest" description="Disordered" evidence="8">
    <location>
        <begin position="90"/>
        <end position="123"/>
    </location>
</feature>
<evidence type="ECO:0000256" key="4">
    <source>
        <dbReference type="ARBA" id="ARBA00022801"/>
    </source>
</evidence>
<dbReference type="GO" id="GO:0005764">
    <property type="term" value="C:lysosome"/>
    <property type="evidence" value="ECO:0007669"/>
    <property type="project" value="TreeGrafter"/>
</dbReference>
<evidence type="ECO:0000256" key="9">
    <source>
        <dbReference type="SAM" id="SignalP"/>
    </source>
</evidence>
<gene>
    <name evidence="12" type="ORF">C2E20_3193</name>
</gene>
<reference evidence="12 13" key="1">
    <citation type="journal article" date="2018" name="Plant J.">
        <title>Genome sequences of Chlorella sorokiniana UTEX 1602 and Micractinium conductrix SAG 241.80: implications to maltose excretion by a green alga.</title>
        <authorList>
            <person name="Arriola M.B."/>
            <person name="Velmurugan N."/>
            <person name="Zhang Y."/>
            <person name="Plunkett M.H."/>
            <person name="Hondzo H."/>
            <person name="Barney B.M."/>
        </authorList>
    </citation>
    <scope>NUCLEOTIDE SEQUENCE [LARGE SCALE GENOMIC DNA]</scope>
    <source>
        <strain evidence="12 13">SAG 241.80</strain>
    </source>
</reference>
<comment type="catalytic activity">
    <reaction evidence="1">
        <text>Hydrolysis of terminal non-reducing N-acetyl-D-hexosamine residues in N-acetyl-beta-D-hexosaminides.</text>
        <dbReference type="EC" id="3.2.1.52"/>
    </reaction>
</comment>
<dbReference type="EC" id="3.2.1.52" evidence="3"/>
<dbReference type="PANTHER" id="PTHR22600:SF21">
    <property type="entry name" value="BETA-HEXOSAMINIDASE A"/>
    <property type="match status" value="1"/>
</dbReference>
<feature type="domain" description="Glycoside hydrolase family 20 catalytic" evidence="10">
    <location>
        <begin position="592"/>
        <end position="682"/>
    </location>
</feature>
<evidence type="ECO:0000259" key="11">
    <source>
        <dbReference type="Pfam" id="PF14845"/>
    </source>
</evidence>
<feature type="compositionally biased region" description="Gly residues" evidence="8">
    <location>
        <begin position="217"/>
        <end position="228"/>
    </location>
</feature>
<protein>
    <recommendedName>
        <fullName evidence="3">beta-N-acetylhexosaminidase</fullName>
        <ecNumber evidence="3">3.2.1.52</ecNumber>
    </recommendedName>
</protein>
<feature type="compositionally biased region" description="Acidic residues" evidence="8">
    <location>
        <begin position="106"/>
        <end position="121"/>
    </location>
</feature>
<evidence type="ECO:0000256" key="1">
    <source>
        <dbReference type="ARBA" id="ARBA00001231"/>
    </source>
</evidence>
<feature type="compositionally biased region" description="Basic and acidic residues" evidence="8">
    <location>
        <begin position="90"/>
        <end position="105"/>
    </location>
</feature>
<dbReference type="STRING" id="554055.A0A2P6VHX4"/>
<keyword evidence="9" id="KW-0732">Signal</keyword>
<dbReference type="Pfam" id="PF00728">
    <property type="entry name" value="Glyco_hydro_20"/>
    <property type="match status" value="2"/>
</dbReference>
<dbReference type="SUPFAM" id="SSF55545">
    <property type="entry name" value="beta-N-acetylhexosaminidase-like domain"/>
    <property type="match status" value="1"/>
</dbReference>
<dbReference type="GO" id="GO:0004563">
    <property type="term" value="F:beta-N-acetylhexosaminidase activity"/>
    <property type="evidence" value="ECO:0007669"/>
    <property type="project" value="UniProtKB-EC"/>
</dbReference>
<dbReference type="PANTHER" id="PTHR22600">
    <property type="entry name" value="BETA-HEXOSAMINIDASE"/>
    <property type="match status" value="1"/>
</dbReference>
<dbReference type="GO" id="GO:0016020">
    <property type="term" value="C:membrane"/>
    <property type="evidence" value="ECO:0007669"/>
    <property type="project" value="TreeGrafter"/>
</dbReference>
<feature type="domain" description="Beta-hexosaminidase eukaryotic type N-terminal" evidence="11">
    <location>
        <begin position="36"/>
        <end position="202"/>
    </location>
</feature>
<dbReference type="InterPro" id="IPR015883">
    <property type="entry name" value="Glyco_hydro_20_cat"/>
</dbReference>
<comment type="caution">
    <text evidence="12">The sequence shown here is derived from an EMBL/GenBank/DDBJ whole genome shotgun (WGS) entry which is preliminary data.</text>
</comment>
<dbReference type="InterPro" id="IPR025705">
    <property type="entry name" value="Beta_hexosaminidase_sua/sub"/>
</dbReference>
<comment type="similarity">
    <text evidence="2">Belongs to the glycosyl hydrolase 20 family.</text>
</comment>
<dbReference type="SUPFAM" id="SSF51445">
    <property type="entry name" value="(Trans)glycosidases"/>
    <property type="match status" value="2"/>
</dbReference>
<evidence type="ECO:0000259" key="10">
    <source>
        <dbReference type="Pfam" id="PF00728"/>
    </source>
</evidence>
<name>A0A2P6VHX4_9CHLO</name>
<dbReference type="CDD" id="cd06562">
    <property type="entry name" value="GH20_HexA_HexB-like"/>
    <property type="match status" value="1"/>
</dbReference>
<dbReference type="Proteomes" id="UP000239649">
    <property type="component" value="Unassembled WGS sequence"/>
</dbReference>
<proteinExistence type="inferred from homology"/>
<feature type="domain" description="Glycoside hydrolase family 20 catalytic" evidence="10">
    <location>
        <begin position="287"/>
        <end position="526"/>
    </location>
</feature>
<evidence type="ECO:0000313" key="13">
    <source>
        <dbReference type="Proteomes" id="UP000239649"/>
    </source>
</evidence>
<feature type="region of interest" description="Disordered" evidence="8">
    <location>
        <begin position="207"/>
        <end position="234"/>
    </location>
</feature>
<dbReference type="Gene3D" id="3.30.379.10">
    <property type="entry name" value="Chitobiase/beta-hexosaminidase domain 2-like"/>
    <property type="match status" value="1"/>
</dbReference>
<dbReference type="GO" id="GO:0030203">
    <property type="term" value="P:glycosaminoglycan metabolic process"/>
    <property type="evidence" value="ECO:0007669"/>
    <property type="project" value="TreeGrafter"/>
</dbReference>
<feature type="signal peptide" evidence="9">
    <location>
        <begin position="1"/>
        <end position="35"/>
    </location>
</feature>
<evidence type="ECO:0000256" key="6">
    <source>
        <dbReference type="ARBA" id="ARBA00023295"/>
    </source>
</evidence>
<dbReference type="InterPro" id="IPR017853">
    <property type="entry name" value="GH"/>
</dbReference>
<dbReference type="OrthoDB" id="428480at2759"/>
<keyword evidence="6" id="KW-0326">Glycosidase</keyword>
<evidence type="ECO:0000256" key="2">
    <source>
        <dbReference type="ARBA" id="ARBA00006285"/>
    </source>
</evidence>
<dbReference type="GO" id="GO:0006689">
    <property type="term" value="P:ganglioside catabolic process"/>
    <property type="evidence" value="ECO:0007669"/>
    <property type="project" value="TreeGrafter"/>
</dbReference>
<keyword evidence="13" id="KW-1185">Reference proteome</keyword>
<keyword evidence="4" id="KW-0378">Hydrolase</keyword>
<feature type="active site" description="Proton donor" evidence="7">
    <location>
        <position position="443"/>
    </location>
</feature>
<evidence type="ECO:0000256" key="3">
    <source>
        <dbReference type="ARBA" id="ARBA00012663"/>
    </source>
</evidence>
<evidence type="ECO:0000256" key="8">
    <source>
        <dbReference type="SAM" id="MobiDB-lite"/>
    </source>
</evidence>
<dbReference type="GO" id="GO:0005975">
    <property type="term" value="P:carbohydrate metabolic process"/>
    <property type="evidence" value="ECO:0007669"/>
    <property type="project" value="InterPro"/>
</dbReference>
<dbReference type="EMBL" id="LHPF02000006">
    <property type="protein sequence ID" value="PSC73696.1"/>
    <property type="molecule type" value="Genomic_DNA"/>
</dbReference>
<dbReference type="Pfam" id="PF14845">
    <property type="entry name" value="Glycohydro_20b2"/>
    <property type="match status" value="1"/>
</dbReference>
<evidence type="ECO:0000256" key="5">
    <source>
        <dbReference type="ARBA" id="ARBA00023180"/>
    </source>
</evidence>
<evidence type="ECO:0000313" key="12">
    <source>
        <dbReference type="EMBL" id="PSC73696.1"/>
    </source>
</evidence>
<sequence>MARGRSLSGGRGSSGVAGLQLALLAAATLLPGALALWPVPEAVTPGSRTLCLARHLSWQAVGYSSDILEAGFERYTAILKAMPLGLGLDEYGRDPHPDDPDLFSKEEEEEEEEEGEGEGEDAAAASAVAGGGAGGALERRRHRKKRRCLLVERVEVSVTSSDQSLTLETRESYSLQLSAPSAAIQANSVYGALRAMETLAQLARRRAVAPPPEPPAGGAGGAAGGGDDGSTLWEEQFPPEALWPAECEDGGERSGGCAAAGAAELGRRRRKTVLLAEETDIYDAPRFRYRGLLLDTARHFLPLSVLKAHLDAMTMVKMNCLHWHLTDDESFPWASEELPELAAKGAFAPEATYTTADIKEVIEYARFRGIRVIPEVDSPGHTRSWGRSNPALLTQCYGKDGQPTGQLGPVNPARNETYGFLWRLVREAARVFPDPYLHLGGDEVHHECWRSNPEVQQFMQEKGFGNDFAKLEGYYMGQVLRLAASAGKAPIVWQEAFDGNDVSLPRSTRVQVWKWWSDAAAQQAQQRPEAQQQAEAEQQAGAAMVRGGGGGDGLSSARRLLVQQQAAQQQEQVQQQLGCDPGLGCGAAPAGQAWKEELQKVTKAGFDAILSAPWYLNTGCYASQDWQQYYAADPHDFQGTTEQKDNVLGGEACAWGEFIDAVNSINRVWPRAAAVAERLWSPKAMTNVTDAARRLADVRCRMLSRGVAAQSMGPGFCPGELTTRM</sequence>
<dbReference type="InterPro" id="IPR029018">
    <property type="entry name" value="Hex-like_dom2"/>
</dbReference>
<dbReference type="PRINTS" id="PR00738">
    <property type="entry name" value="GLHYDRLASE20"/>
</dbReference>
<organism evidence="12 13">
    <name type="scientific">Micractinium conductrix</name>
    <dbReference type="NCBI Taxonomy" id="554055"/>
    <lineage>
        <taxon>Eukaryota</taxon>
        <taxon>Viridiplantae</taxon>
        <taxon>Chlorophyta</taxon>
        <taxon>core chlorophytes</taxon>
        <taxon>Trebouxiophyceae</taxon>
        <taxon>Chlorellales</taxon>
        <taxon>Chlorellaceae</taxon>
        <taxon>Chlorella clade</taxon>
        <taxon>Micractinium</taxon>
    </lineage>
</organism>
<dbReference type="InterPro" id="IPR029019">
    <property type="entry name" value="HEX_eukaryotic_N"/>
</dbReference>
<feature type="compositionally biased region" description="Low complexity" evidence="8">
    <location>
        <begin position="523"/>
        <end position="545"/>
    </location>
</feature>
<dbReference type="AlphaFoldDB" id="A0A2P6VHX4"/>